<evidence type="ECO:0000256" key="8">
    <source>
        <dbReference type="PIRSR" id="PIRSR000241-1"/>
    </source>
</evidence>
<comment type="similarity">
    <text evidence="3 7 10">Belongs to the uricase family.</text>
</comment>
<feature type="binding site" evidence="9">
    <location>
        <position position="182"/>
    </location>
    <ligand>
        <name>urate</name>
        <dbReference type="ChEBI" id="CHEBI:17775"/>
    </ligand>
</feature>
<dbReference type="AlphaFoldDB" id="A0AA38LDA9"/>
<dbReference type="NCBIfam" id="TIGR03383">
    <property type="entry name" value="urate_oxi"/>
    <property type="match status" value="1"/>
</dbReference>
<feature type="binding site" evidence="9">
    <location>
        <position position="63"/>
    </location>
    <ligand>
        <name>5-hydroxyisourate</name>
        <dbReference type="ChEBI" id="CHEBI:18072"/>
    </ligand>
</feature>
<dbReference type="PIRSF" id="PIRSF000241">
    <property type="entry name" value="Urate_oxidase"/>
    <property type="match status" value="1"/>
</dbReference>
<feature type="binding site" evidence="9">
    <location>
        <position position="230"/>
    </location>
    <ligand>
        <name>urate</name>
        <dbReference type="ChEBI" id="CHEBI:17775"/>
    </ligand>
</feature>
<dbReference type="SUPFAM" id="SSF55620">
    <property type="entry name" value="Tetrahydrobiopterin biosynthesis enzymes-like"/>
    <property type="match status" value="2"/>
</dbReference>
<dbReference type="InterPro" id="IPR019842">
    <property type="entry name" value="Uricase_CS"/>
</dbReference>
<feature type="binding site" evidence="9">
    <location>
        <position position="64"/>
    </location>
    <ligand>
        <name>urate</name>
        <dbReference type="ChEBI" id="CHEBI:17775"/>
    </ligand>
</feature>
<keyword evidence="4 7" id="KW-0659">Purine metabolism</keyword>
<dbReference type="EMBL" id="JAHRHJ020000004">
    <property type="protein sequence ID" value="KAH9317360.1"/>
    <property type="molecule type" value="Genomic_DNA"/>
</dbReference>
<dbReference type="Pfam" id="PF01014">
    <property type="entry name" value="Uricase"/>
    <property type="match status" value="2"/>
</dbReference>
<protein>
    <recommendedName>
        <fullName evidence="7 10">Uricase</fullName>
        <ecNumber evidence="7 10">1.7.3.3</ecNumber>
    </recommendedName>
    <alternativeName>
        <fullName evidence="7">Urate oxidase</fullName>
    </alternativeName>
</protein>
<evidence type="ECO:0000256" key="6">
    <source>
        <dbReference type="ARBA" id="ARBA00023140"/>
    </source>
</evidence>
<feature type="binding site" evidence="9">
    <location>
        <position position="256"/>
    </location>
    <ligand>
        <name>5-hydroxyisourate</name>
        <dbReference type="ChEBI" id="CHEBI:18072"/>
    </ligand>
</feature>
<feature type="binding site" evidence="9">
    <location>
        <position position="256"/>
    </location>
    <ligand>
        <name>O2</name>
        <dbReference type="ChEBI" id="CHEBI:15379"/>
    </ligand>
</feature>
<evidence type="ECO:0000313" key="12">
    <source>
        <dbReference type="Proteomes" id="UP000824469"/>
    </source>
</evidence>
<gene>
    <name evidence="11" type="ORF">KI387_019129</name>
</gene>
<keyword evidence="6 7" id="KW-0576">Peroxisome</keyword>
<evidence type="ECO:0000256" key="2">
    <source>
        <dbReference type="ARBA" id="ARBA00004831"/>
    </source>
</evidence>
<evidence type="ECO:0000256" key="10">
    <source>
        <dbReference type="RuleBase" id="RU004455"/>
    </source>
</evidence>
<evidence type="ECO:0000256" key="4">
    <source>
        <dbReference type="ARBA" id="ARBA00022631"/>
    </source>
</evidence>
<feature type="active site" description="Charge relay system" evidence="8">
    <location>
        <position position="17"/>
    </location>
</feature>
<dbReference type="FunFam" id="3.10.270.10:FF:000001">
    <property type="entry name" value="Uricase"/>
    <property type="match status" value="1"/>
</dbReference>
<feature type="binding site" evidence="9">
    <location>
        <position position="229"/>
    </location>
    <ligand>
        <name>urate</name>
        <dbReference type="ChEBI" id="CHEBI:17775"/>
    </ligand>
</feature>
<dbReference type="PROSITE" id="PS00366">
    <property type="entry name" value="URICASE"/>
    <property type="match status" value="1"/>
</dbReference>
<dbReference type="GO" id="GO:0005777">
    <property type="term" value="C:peroxisome"/>
    <property type="evidence" value="ECO:0007669"/>
    <property type="project" value="UniProtKB-SubCell"/>
</dbReference>
<evidence type="ECO:0000256" key="1">
    <source>
        <dbReference type="ARBA" id="ARBA00004275"/>
    </source>
</evidence>
<evidence type="ECO:0000256" key="3">
    <source>
        <dbReference type="ARBA" id="ARBA00009760"/>
    </source>
</evidence>
<keyword evidence="5 7" id="KW-0560">Oxidoreductase</keyword>
<feature type="binding site" evidence="9">
    <location>
        <position position="182"/>
    </location>
    <ligand>
        <name>5-hydroxyisourate</name>
        <dbReference type="ChEBI" id="CHEBI:18072"/>
    </ligand>
</feature>
<dbReference type="GO" id="GO:0006145">
    <property type="term" value="P:purine nucleobase catabolic process"/>
    <property type="evidence" value="ECO:0007669"/>
    <property type="project" value="TreeGrafter"/>
</dbReference>
<evidence type="ECO:0000256" key="9">
    <source>
        <dbReference type="PIRSR" id="PIRSR000241-2"/>
    </source>
</evidence>
<comment type="pathway">
    <text evidence="2 7">Purine metabolism; urate degradation; (S)-allantoin from urate: step 1/3.</text>
</comment>
<comment type="caution">
    <text evidence="11">The sequence shown here is derived from an EMBL/GenBank/DDBJ whole genome shotgun (WGS) entry which is preliminary data.</text>
</comment>
<evidence type="ECO:0000256" key="5">
    <source>
        <dbReference type="ARBA" id="ARBA00023002"/>
    </source>
</evidence>
<evidence type="ECO:0000313" key="11">
    <source>
        <dbReference type="EMBL" id="KAH9317360.1"/>
    </source>
</evidence>
<accession>A0AA38LDA9</accession>
<feature type="binding site" evidence="9">
    <location>
        <position position="165"/>
    </location>
    <ligand>
        <name>urate</name>
        <dbReference type="ChEBI" id="CHEBI:17775"/>
    </ligand>
</feature>
<dbReference type="Gene3D" id="3.10.270.10">
    <property type="entry name" value="Urate Oxidase"/>
    <property type="match status" value="1"/>
</dbReference>
<feature type="binding site" evidence="9">
    <location>
        <position position="256"/>
    </location>
    <ligand>
        <name>urate</name>
        <dbReference type="ChEBI" id="CHEBI:17775"/>
    </ligand>
</feature>
<dbReference type="GO" id="GO:0019628">
    <property type="term" value="P:urate catabolic process"/>
    <property type="evidence" value="ECO:0007669"/>
    <property type="project" value="TreeGrafter"/>
</dbReference>
<dbReference type="InterPro" id="IPR002042">
    <property type="entry name" value="Uricase"/>
</dbReference>
<evidence type="ECO:0000256" key="7">
    <source>
        <dbReference type="PIRNR" id="PIRNR000241"/>
    </source>
</evidence>
<feature type="active site" description="Charge relay system" evidence="8">
    <location>
        <position position="63"/>
    </location>
</feature>
<feature type="binding site" evidence="9">
    <location>
        <position position="63"/>
    </location>
    <ligand>
        <name>O2</name>
        <dbReference type="ChEBI" id="CHEBI:15379"/>
    </ligand>
</feature>
<feature type="binding site" evidence="9">
    <location>
        <position position="230"/>
    </location>
    <ligand>
        <name>5-hydroxyisourate</name>
        <dbReference type="ChEBI" id="CHEBI:18072"/>
    </ligand>
</feature>
<dbReference type="PANTHER" id="PTHR42874">
    <property type="entry name" value="URICASE"/>
    <property type="match status" value="1"/>
</dbReference>
<reference evidence="11 12" key="1">
    <citation type="journal article" date="2021" name="Nat. Plants">
        <title>The Taxus genome provides insights into paclitaxel biosynthesis.</title>
        <authorList>
            <person name="Xiong X."/>
            <person name="Gou J."/>
            <person name="Liao Q."/>
            <person name="Li Y."/>
            <person name="Zhou Q."/>
            <person name="Bi G."/>
            <person name="Li C."/>
            <person name="Du R."/>
            <person name="Wang X."/>
            <person name="Sun T."/>
            <person name="Guo L."/>
            <person name="Liang H."/>
            <person name="Lu P."/>
            <person name="Wu Y."/>
            <person name="Zhang Z."/>
            <person name="Ro D.K."/>
            <person name="Shang Y."/>
            <person name="Huang S."/>
            <person name="Yan J."/>
        </authorList>
    </citation>
    <scope>NUCLEOTIDE SEQUENCE [LARGE SCALE GENOMIC DNA]</scope>
    <source>
        <strain evidence="11">Ta-2019</strain>
    </source>
</reference>
<dbReference type="PRINTS" id="PR00093">
    <property type="entry name" value="URICASE"/>
</dbReference>
<dbReference type="OMA" id="ATMYKMS"/>
<feature type="binding site" evidence="9">
    <location>
        <position position="63"/>
    </location>
    <ligand>
        <name>urate</name>
        <dbReference type="ChEBI" id="CHEBI:17775"/>
    </ligand>
</feature>
<feature type="binding site" evidence="9">
    <location>
        <position position="64"/>
    </location>
    <ligand>
        <name>5-hydroxyisourate</name>
        <dbReference type="ChEBI" id="CHEBI:18072"/>
    </ligand>
</feature>
<keyword evidence="12" id="KW-1185">Reference proteome</keyword>
<dbReference type="CDD" id="cd00445">
    <property type="entry name" value="Uricase"/>
    <property type="match status" value="1"/>
</dbReference>
<proteinExistence type="inferred from homology"/>
<comment type="subcellular location">
    <subcellularLocation>
        <location evidence="1 7">Peroxisome</location>
    </subcellularLocation>
</comment>
<feature type="active site" description="Charge relay system" evidence="8">
    <location>
        <position position="258"/>
    </location>
</feature>
<dbReference type="GO" id="GO:0004846">
    <property type="term" value="F:urate oxidase activity"/>
    <property type="evidence" value="ECO:0007669"/>
    <property type="project" value="UniProtKB-EC"/>
</dbReference>
<dbReference type="EC" id="1.7.3.3" evidence="7 10"/>
<comment type="catalytic activity">
    <reaction evidence="7 10">
        <text>urate + O2 + H2O = 5-hydroxyisourate + H2O2</text>
        <dbReference type="Rhea" id="RHEA:21368"/>
        <dbReference type="ChEBI" id="CHEBI:15377"/>
        <dbReference type="ChEBI" id="CHEBI:15379"/>
        <dbReference type="ChEBI" id="CHEBI:16240"/>
        <dbReference type="ChEBI" id="CHEBI:17775"/>
        <dbReference type="ChEBI" id="CHEBI:18072"/>
        <dbReference type="EC" id="1.7.3.3"/>
    </reaction>
</comment>
<feature type="binding site" evidence="9">
    <location>
        <position position="165"/>
    </location>
    <ligand>
        <name>5-hydroxyisourate</name>
        <dbReference type="ChEBI" id="CHEBI:18072"/>
    </ligand>
</feature>
<sequence>MKLGMEKDLLLEQKHGKSRVRVARVWRQPGGKETIVEWNVNISLYSDCIPAYTDGDNSDIVATDSMKNTVYAKAKECVEQLSAEEFGVLLGKHFTSTYPKVTGATINIVEKPWERILMDGIPHGHGFKLGTEKHTTEININKLGEVKVTSGVEGLALLKTTQSGFVGFIRDKYTLLPDTKERMLATEVSAVWRYSKKPSCYTKAYISVQKTLVDVLFGSPHEGVYSPSVQNTLYFMAESVLHRFPEIEFIRLSMPNLHFLPVNLPNIVKFDHDVYVPTDEPHGTIEATLTRKKITFSKL</sequence>
<dbReference type="PANTHER" id="PTHR42874:SF1">
    <property type="entry name" value="URICASE"/>
    <property type="match status" value="1"/>
</dbReference>
<name>A0AA38LDA9_TAXCH</name>
<comment type="function">
    <text evidence="7 10">Catalyzes the oxidation of uric acid to 5-hydroxyisourate, which is further processed to form (S)-allantoin.</text>
</comment>
<organism evidence="11 12">
    <name type="scientific">Taxus chinensis</name>
    <name type="common">Chinese yew</name>
    <name type="synonym">Taxus wallichiana var. chinensis</name>
    <dbReference type="NCBI Taxonomy" id="29808"/>
    <lineage>
        <taxon>Eukaryota</taxon>
        <taxon>Viridiplantae</taxon>
        <taxon>Streptophyta</taxon>
        <taxon>Embryophyta</taxon>
        <taxon>Tracheophyta</taxon>
        <taxon>Spermatophyta</taxon>
        <taxon>Pinopsida</taxon>
        <taxon>Pinidae</taxon>
        <taxon>Conifers II</taxon>
        <taxon>Cupressales</taxon>
        <taxon>Taxaceae</taxon>
        <taxon>Taxus</taxon>
    </lineage>
</organism>
<dbReference type="Proteomes" id="UP000824469">
    <property type="component" value="Unassembled WGS sequence"/>
</dbReference>